<evidence type="ECO:0000256" key="2">
    <source>
        <dbReference type="ARBA" id="ARBA00023235"/>
    </source>
</evidence>
<dbReference type="Pfam" id="PF02567">
    <property type="entry name" value="PhzC-PhzF"/>
    <property type="match status" value="1"/>
</dbReference>
<dbReference type="STRING" id="377629.TERTU_2619"/>
<evidence type="ECO:0000313" key="3">
    <source>
        <dbReference type="EMBL" id="ACR11983.1"/>
    </source>
</evidence>
<comment type="similarity">
    <text evidence="1">Belongs to the PhzF family.</text>
</comment>
<evidence type="ECO:0000313" key="4">
    <source>
        <dbReference type="Proteomes" id="UP000009080"/>
    </source>
</evidence>
<dbReference type="PANTHER" id="PTHR13774:SF17">
    <property type="entry name" value="PHENAZINE BIOSYNTHESIS-LIKE DOMAIN-CONTAINING PROTEIN"/>
    <property type="match status" value="1"/>
</dbReference>
<dbReference type="Gene3D" id="3.10.310.10">
    <property type="entry name" value="Diaminopimelate Epimerase, Chain A, domain 1"/>
    <property type="match status" value="2"/>
</dbReference>
<dbReference type="InterPro" id="IPR003719">
    <property type="entry name" value="Phenazine_PhzF-like"/>
</dbReference>
<organism evidence="3 4">
    <name type="scientific">Teredinibacter turnerae (strain ATCC 39867 / T7901)</name>
    <dbReference type="NCBI Taxonomy" id="377629"/>
    <lineage>
        <taxon>Bacteria</taxon>
        <taxon>Pseudomonadati</taxon>
        <taxon>Pseudomonadota</taxon>
        <taxon>Gammaproteobacteria</taxon>
        <taxon>Cellvibrionales</taxon>
        <taxon>Cellvibrionaceae</taxon>
        <taxon>Teredinibacter</taxon>
    </lineage>
</organism>
<name>C5BLU7_TERTT</name>
<dbReference type="KEGG" id="ttu:TERTU_2619"/>
<dbReference type="HOGENOM" id="CLU_048756_2_1_6"/>
<dbReference type="eggNOG" id="COG0384">
    <property type="taxonomic scope" value="Bacteria"/>
</dbReference>
<dbReference type="PIRSF" id="PIRSF016184">
    <property type="entry name" value="PhzC_PhzF"/>
    <property type="match status" value="1"/>
</dbReference>
<keyword evidence="2" id="KW-0413">Isomerase</keyword>
<protein>
    <submittedName>
        <fullName evidence="3">Phenazine biosynthesis protein PhzF family protein</fullName>
    </submittedName>
</protein>
<dbReference type="AlphaFoldDB" id="C5BLU7"/>
<dbReference type="SUPFAM" id="SSF54506">
    <property type="entry name" value="Diaminopimelate epimerase-like"/>
    <property type="match status" value="1"/>
</dbReference>
<dbReference type="PANTHER" id="PTHR13774">
    <property type="entry name" value="PHENAZINE BIOSYNTHESIS PROTEIN"/>
    <property type="match status" value="1"/>
</dbReference>
<dbReference type="EMBL" id="CP001614">
    <property type="protein sequence ID" value="ACR11983.1"/>
    <property type="molecule type" value="Genomic_DNA"/>
</dbReference>
<accession>C5BLU7</accession>
<sequence>MGRVENLFIVKAFASQPFAGNPAAVCVLTELPSAQHMQQIAREMNQPITSFVVPELDGTYTLRHYGPTNPVEICGHGTIAASHVVYEYLGHTKPHIDFQLATMNVRVGVRDKGFELEIPAFPCKPVVDVPCVVKFLGVRPLQCYRSFYDVIAEFSTEDIVRSLKPDFSVPLVNSIRALLVTAKGSSSDYVYRVFAPSIGVNEDYFCGSANGALGPLWRDKCAKNELLGYSVNERGGPIPCVVLGEKVRIYGQALTWFSGTVKFDACA</sequence>
<dbReference type="OrthoDB" id="9788221at2"/>
<reference evidence="3 4" key="1">
    <citation type="journal article" date="2009" name="PLoS ONE">
        <title>The complete genome of Teredinibacter turnerae T7901: an intracellular endosymbiont of marine wood-boring bivalves (shipworms).</title>
        <authorList>
            <person name="Yang J.C."/>
            <person name="Madupu R."/>
            <person name="Durkin A.S."/>
            <person name="Ekborg N.A."/>
            <person name="Pedamallu C.S."/>
            <person name="Hostetler J.B."/>
            <person name="Radune D."/>
            <person name="Toms B.S."/>
            <person name="Henrissat B."/>
            <person name="Coutinho P.M."/>
            <person name="Schwarz S."/>
            <person name="Field L."/>
            <person name="Trindade-Silva A.E."/>
            <person name="Soares C.A.G."/>
            <person name="Elshahawi S."/>
            <person name="Hanora A."/>
            <person name="Schmidt E.W."/>
            <person name="Haygood M.G."/>
            <person name="Posfai J."/>
            <person name="Benner J."/>
            <person name="Madinger C."/>
            <person name="Nove J."/>
            <person name="Anton B."/>
            <person name="Chaudhary K."/>
            <person name="Foster J."/>
            <person name="Holman A."/>
            <person name="Kumar S."/>
            <person name="Lessard P.A."/>
            <person name="Luyten Y.A."/>
            <person name="Slatko B."/>
            <person name="Wood N."/>
            <person name="Wu B."/>
            <person name="Teplitski M."/>
            <person name="Mougous J.D."/>
            <person name="Ward N."/>
            <person name="Eisen J.A."/>
            <person name="Badger J.H."/>
            <person name="Distel D.L."/>
        </authorList>
    </citation>
    <scope>NUCLEOTIDE SEQUENCE [LARGE SCALE GENOMIC DNA]</scope>
    <source>
        <strain evidence="4">ATCC 39867 / T7901</strain>
    </source>
</reference>
<dbReference type="GO" id="GO:0005737">
    <property type="term" value="C:cytoplasm"/>
    <property type="evidence" value="ECO:0007669"/>
    <property type="project" value="TreeGrafter"/>
</dbReference>
<dbReference type="GO" id="GO:0016853">
    <property type="term" value="F:isomerase activity"/>
    <property type="evidence" value="ECO:0007669"/>
    <property type="project" value="UniProtKB-KW"/>
</dbReference>
<dbReference type="RefSeq" id="WP_015818095.1">
    <property type="nucleotide sequence ID" value="NC_012997.1"/>
</dbReference>
<proteinExistence type="inferred from homology"/>
<gene>
    <name evidence="3" type="ordered locus">TERTU_2619</name>
</gene>
<dbReference type="Proteomes" id="UP000009080">
    <property type="component" value="Chromosome"/>
</dbReference>
<evidence type="ECO:0000256" key="1">
    <source>
        <dbReference type="ARBA" id="ARBA00008270"/>
    </source>
</evidence>
<keyword evidence="4" id="KW-1185">Reference proteome</keyword>